<dbReference type="AlphaFoldDB" id="C9ZCX3"/>
<name>C9ZCX3_STRSW</name>
<protein>
    <recommendedName>
        <fullName evidence="1">AMP-dependent synthetase/ligase domain-containing protein</fullName>
    </recommendedName>
</protein>
<dbReference type="InterPro" id="IPR000873">
    <property type="entry name" value="AMP-dep_synth/lig_dom"/>
</dbReference>
<gene>
    <name evidence="2" type="ordered locus">SCAB_1331</name>
</gene>
<dbReference type="InterPro" id="IPR042099">
    <property type="entry name" value="ANL_N_sf"/>
</dbReference>
<feature type="domain" description="AMP-dependent synthetase/ligase" evidence="1">
    <location>
        <begin position="17"/>
        <end position="69"/>
    </location>
</feature>
<dbReference type="Gene3D" id="3.40.50.12780">
    <property type="entry name" value="N-terminal domain of ligase-like"/>
    <property type="match status" value="1"/>
</dbReference>
<evidence type="ECO:0000259" key="1">
    <source>
        <dbReference type="Pfam" id="PF00501"/>
    </source>
</evidence>
<reference evidence="2 3" key="1">
    <citation type="journal article" date="2010" name="Mol. Plant Microbe Interact.">
        <title>Streptomyces scabies 87-22 contains a coronafacic acid-like biosynthetic cluster that contributes to plant-microbe interactions.</title>
        <authorList>
            <person name="Bignell D.R."/>
            <person name="Seipke R.F."/>
            <person name="Huguet-Tapia J.C."/>
            <person name="Chambers A.H."/>
            <person name="Parry R.J."/>
            <person name="Loria R."/>
        </authorList>
    </citation>
    <scope>NUCLEOTIDE SEQUENCE [LARGE SCALE GENOMIC DNA]</scope>
    <source>
        <strain evidence="2 3">87.22</strain>
    </source>
</reference>
<organism evidence="2 3">
    <name type="scientific">Streptomyces scabiei (strain 87.22)</name>
    <dbReference type="NCBI Taxonomy" id="680198"/>
    <lineage>
        <taxon>Bacteria</taxon>
        <taxon>Bacillati</taxon>
        <taxon>Actinomycetota</taxon>
        <taxon>Actinomycetes</taxon>
        <taxon>Kitasatosporales</taxon>
        <taxon>Streptomycetaceae</taxon>
        <taxon>Streptomyces</taxon>
    </lineage>
</organism>
<sequence>MVGGPLSSSEDTLDALFTRAARRRPDAVAIQDARGELSFAKAELRATQLASVLIHAGVQLGDPVIIHCDDHQ</sequence>
<keyword evidence="3" id="KW-1185">Reference proteome</keyword>
<dbReference type="Proteomes" id="UP000001444">
    <property type="component" value="Chromosome"/>
</dbReference>
<evidence type="ECO:0000313" key="3">
    <source>
        <dbReference type="Proteomes" id="UP000001444"/>
    </source>
</evidence>
<accession>C9ZCX3</accession>
<dbReference type="STRING" id="680198.SCAB_1331"/>
<evidence type="ECO:0000313" key="2">
    <source>
        <dbReference type="EMBL" id="CBG67357.1"/>
    </source>
</evidence>
<dbReference type="Pfam" id="PF00501">
    <property type="entry name" value="AMP-binding"/>
    <property type="match status" value="1"/>
</dbReference>
<proteinExistence type="predicted"/>
<dbReference type="KEGG" id="scb:SCAB_1331"/>
<dbReference type="HOGENOM" id="CLU_2720744_0_0_11"/>
<dbReference type="SUPFAM" id="SSF56801">
    <property type="entry name" value="Acetyl-CoA synthetase-like"/>
    <property type="match status" value="1"/>
</dbReference>
<dbReference type="EMBL" id="FN554889">
    <property type="protein sequence ID" value="CBG67357.1"/>
    <property type="molecule type" value="Genomic_DNA"/>
</dbReference>